<proteinExistence type="predicted"/>
<evidence type="ECO:0000313" key="3">
    <source>
        <dbReference type="Proteomes" id="UP000516437"/>
    </source>
</evidence>
<dbReference type="OrthoDB" id="1837773at2759"/>
<name>A0A6A1VTR2_9ROSI</name>
<evidence type="ECO:0000256" key="1">
    <source>
        <dbReference type="SAM" id="Coils"/>
    </source>
</evidence>
<keyword evidence="1" id="KW-0175">Coiled coil</keyword>
<comment type="caution">
    <text evidence="2">The sequence shown here is derived from an EMBL/GenBank/DDBJ whole genome shotgun (WGS) entry which is preliminary data.</text>
</comment>
<keyword evidence="3" id="KW-1185">Reference proteome</keyword>
<evidence type="ECO:0000313" key="2">
    <source>
        <dbReference type="EMBL" id="KAB1216085.1"/>
    </source>
</evidence>
<accession>A0A6A1VTR2</accession>
<dbReference type="AlphaFoldDB" id="A0A6A1VTR2"/>
<protein>
    <submittedName>
        <fullName evidence="2">Uncharacterized protein</fullName>
    </submittedName>
</protein>
<dbReference type="Proteomes" id="UP000516437">
    <property type="component" value="Chromosome 4"/>
</dbReference>
<feature type="coiled-coil region" evidence="1">
    <location>
        <begin position="81"/>
        <end position="108"/>
    </location>
</feature>
<gene>
    <name evidence="2" type="ORF">CJ030_MR4G006855</name>
</gene>
<organism evidence="2 3">
    <name type="scientific">Morella rubra</name>
    <name type="common">Chinese bayberry</name>
    <dbReference type="NCBI Taxonomy" id="262757"/>
    <lineage>
        <taxon>Eukaryota</taxon>
        <taxon>Viridiplantae</taxon>
        <taxon>Streptophyta</taxon>
        <taxon>Embryophyta</taxon>
        <taxon>Tracheophyta</taxon>
        <taxon>Spermatophyta</taxon>
        <taxon>Magnoliopsida</taxon>
        <taxon>eudicotyledons</taxon>
        <taxon>Gunneridae</taxon>
        <taxon>Pentapetalae</taxon>
        <taxon>rosids</taxon>
        <taxon>fabids</taxon>
        <taxon>Fagales</taxon>
        <taxon>Myricaceae</taxon>
        <taxon>Morella</taxon>
    </lineage>
</organism>
<reference evidence="2 3" key="1">
    <citation type="journal article" date="2019" name="Plant Biotechnol. J.">
        <title>The red bayberry genome and genetic basis of sex determination.</title>
        <authorList>
            <person name="Jia H.M."/>
            <person name="Jia H.J."/>
            <person name="Cai Q.L."/>
            <person name="Wang Y."/>
            <person name="Zhao H.B."/>
            <person name="Yang W.F."/>
            <person name="Wang G.Y."/>
            <person name="Li Y.H."/>
            <person name="Zhan D.L."/>
            <person name="Shen Y.T."/>
            <person name="Niu Q.F."/>
            <person name="Chang L."/>
            <person name="Qiu J."/>
            <person name="Zhao L."/>
            <person name="Xie H.B."/>
            <person name="Fu W.Y."/>
            <person name="Jin J."/>
            <person name="Li X.W."/>
            <person name="Jiao Y."/>
            <person name="Zhou C.C."/>
            <person name="Tu T."/>
            <person name="Chai C.Y."/>
            <person name="Gao J.L."/>
            <person name="Fan L.J."/>
            <person name="van de Weg E."/>
            <person name="Wang J.Y."/>
            <person name="Gao Z.S."/>
        </authorList>
    </citation>
    <scope>NUCLEOTIDE SEQUENCE [LARGE SCALE GENOMIC DNA]</scope>
    <source>
        <tissue evidence="2">Leaves</tissue>
    </source>
</reference>
<dbReference type="EMBL" id="RXIC02000022">
    <property type="protein sequence ID" value="KAB1216085.1"/>
    <property type="molecule type" value="Genomic_DNA"/>
</dbReference>
<sequence>MAELIPPSARSQSSVHALTGSNTDRFFTLHVQAIMDDAWGIKDNSLQYGVFLTQFLIQRGVVIGEGRLVRSRVGMIVKTALQPLQEQVDKLSKDVQELRDDQEKLRTAFEGECTVAYLHNKAVMALDDFKTEADPQKDSRRYS</sequence>